<accession>A0AAN9LTB3</accession>
<dbReference type="Proteomes" id="UP001374584">
    <property type="component" value="Unassembled WGS sequence"/>
</dbReference>
<dbReference type="EMBL" id="JAYMYR010000009">
    <property type="protein sequence ID" value="KAK7341366.1"/>
    <property type="molecule type" value="Genomic_DNA"/>
</dbReference>
<evidence type="ECO:0000256" key="1">
    <source>
        <dbReference type="SAM" id="Phobius"/>
    </source>
</evidence>
<keyword evidence="1" id="KW-1133">Transmembrane helix</keyword>
<organism evidence="2 3">
    <name type="scientific">Phaseolus coccineus</name>
    <name type="common">Scarlet runner bean</name>
    <name type="synonym">Phaseolus multiflorus</name>
    <dbReference type="NCBI Taxonomy" id="3886"/>
    <lineage>
        <taxon>Eukaryota</taxon>
        <taxon>Viridiplantae</taxon>
        <taxon>Streptophyta</taxon>
        <taxon>Embryophyta</taxon>
        <taxon>Tracheophyta</taxon>
        <taxon>Spermatophyta</taxon>
        <taxon>Magnoliopsida</taxon>
        <taxon>eudicotyledons</taxon>
        <taxon>Gunneridae</taxon>
        <taxon>Pentapetalae</taxon>
        <taxon>rosids</taxon>
        <taxon>fabids</taxon>
        <taxon>Fabales</taxon>
        <taxon>Fabaceae</taxon>
        <taxon>Papilionoideae</taxon>
        <taxon>50 kb inversion clade</taxon>
        <taxon>NPAAA clade</taxon>
        <taxon>indigoferoid/millettioid clade</taxon>
        <taxon>Phaseoleae</taxon>
        <taxon>Phaseolus</taxon>
    </lineage>
</organism>
<sequence>MVKVRDHPLTVICVFDDDSYAPFSTLRSIFLTPISHRSSILISTIHFTSLLLLLLLSHLSFYEILNIFFSPFRFTPTHHKLTLSLSLSLALSLIHTSHAGFLSDVEDLLWIMRLMVLVPMARERARELLKGFLRRVWWGPIV</sequence>
<evidence type="ECO:0000313" key="2">
    <source>
        <dbReference type="EMBL" id="KAK7341366.1"/>
    </source>
</evidence>
<dbReference type="AlphaFoldDB" id="A0AAN9LTB3"/>
<feature type="transmembrane region" description="Helical" evidence="1">
    <location>
        <begin position="40"/>
        <end position="69"/>
    </location>
</feature>
<gene>
    <name evidence="2" type="ORF">VNO80_24293</name>
</gene>
<keyword evidence="1" id="KW-0472">Membrane</keyword>
<keyword evidence="1" id="KW-0812">Transmembrane</keyword>
<keyword evidence="3" id="KW-1185">Reference proteome</keyword>
<name>A0AAN9LTB3_PHACN</name>
<evidence type="ECO:0000313" key="3">
    <source>
        <dbReference type="Proteomes" id="UP001374584"/>
    </source>
</evidence>
<reference evidence="2 3" key="1">
    <citation type="submission" date="2024-01" db="EMBL/GenBank/DDBJ databases">
        <title>The genomes of 5 underutilized Papilionoideae crops provide insights into root nodulation and disease resistanc.</title>
        <authorList>
            <person name="Jiang F."/>
        </authorList>
    </citation>
    <scope>NUCLEOTIDE SEQUENCE [LARGE SCALE GENOMIC DNA]</scope>
    <source>
        <strain evidence="2">JINMINGXINNONG_FW02</strain>
        <tissue evidence="2">Leaves</tissue>
    </source>
</reference>
<comment type="caution">
    <text evidence="2">The sequence shown here is derived from an EMBL/GenBank/DDBJ whole genome shotgun (WGS) entry which is preliminary data.</text>
</comment>
<proteinExistence type="predicted"/>
<protein>
    <submittedName>
        <fullName evidence="2">Uncharacterized protein</fullName>
    </submittedName>
</protein>